<dbReference type="EMBL" id="MLBF01000007">
    <property type="protein sequence ID" value="OLN32673.1"/>
    <property type="molecule type" value="Genomic_DNA"/>
</dbReference>
<name>A0A1Q8QZ93_9FIRM</name>
<sequence length="48" mass="5266">MPLGFDVNSDRAMTIHAHHRLIPVGMGLQTGIKNKNDLDFITSSEICA</sequence>
<gene>
    <name evidence="1" type="ORF">DSOL_1424</name>
</gene>
<evidence type="ECO:0000313" key="1">
    <source>
        <dbReference type="EMBL" id="OLN32673.1"/>
    </source>
</evidence>
<proteinExistence type="predicted"/>
<reference evidence="1 2" key="1">
    <citation type="submission" date="2016-09" db="EMBL/GenBank/DDBJ databases">
        <title>Complete genome of Desulfosporosinus sp. OL.</title>
        <authorList>
            <person name="Mardanov A."/>
            <person name="Beletsky A."/>
            <person name="Panova A."/>
            <person name="Karnachuk O."/>
            <person name="Ravin N."/>
        </authorList>
    </citation>
    <scope>NUCLEOTIDE SEQUENCE [LARGE SCALE GENOMIC DNA]</scope>
    <source>
        <strain evidence="1 2">OL</strain>
    </source>
</reference>
<organism evidence="1 2">
    <name type="scientific">Desulfosporosinus metallidurans</name>
    <dbReference type="NCBI Taxonomy" id="1888891"/>
    <lineage>
        <taxon>Bacteria</taxon>
        <taxon>Bacillati</taxon>
        <taxon>Bacillota</taxon>
        <taxon>Clostridia</taxon>
        <taxon>Eubacteriales</taxon>
        <taxon>Desulfitobacteriaceae</taxon>
        <taxon>Desulfosporosinus</taxon>
    </lineage>
</organism>
<comment type="caution">
    <text evidence="1">The sequence shown here is derived from an EMBL/GenBank/DDBJ whole genome shotgun (WGS) entry which is preliminary data.</text>
</comment>
<evidence type="ECO:0000313" key="2">
    <source>
        <dbReference type="Proteomes" id="UP000186102"/>
    </source>
</evidence>
<keyword evidence="2" id="KW-1185">Reference proteome</keyword>
<accession>A0A1Q8QZ93</accession>
<dbReference type="AlphaFoldDB" id="A0A1Q8QZ93"/>
<dbReference type="Proteomes" id="UP000186102">
    <property type="component" value="Unassembled WGS sequence"/>
</dbReference>
<protein>
    <submittedName>
        <fullName evidence="1">Uncharacterized protein</fullName>
    </submittedName>
</protein>
<dbReference type="STRING" id="1888891.DSOL_1424"/>